<reference evidence="2" key="2">
    <citation type="submission" date="2023-06" db="EMBL/GenBank/DDBJ databases">
        <authorList>
            <consortium name="Lawrence Berkeley National Laboratory"/>
            <person name="Haridas S."/>
            <person name="Hensen N."/>
            <person name="Bonometti L."/>
            <person name="Westerberg I."/>
            <person name="Brannstrom I.O."/>
            <person name="Guillou S."/>
            <person name="Cros-Aarteil S."/>
            <person name="Calhoun S."/>
            <person name="Kuo A."/>
            <person name="Mondo S."/>
            <person name="Pangilinan J."/>
            <person name="Riley R."/>
            <person name="Labutti K."/>
            <person name="Andreopoulos B."/>
            <person name="Lipzen A."/>
            <person name="Chen C."/>
            <person name="Yanf M."/>
            <person name="Daum C."/>
            <person name="Ng V."/>
            <person name="Clum A."/>
            <person name="Steindorff A."/>
            <person name="Ohm R."/>
            <person name="Martin F."/>
            <person name="Silar P."/>
            <person name="Natvig D."/>
            <person name="Lalanne C."/>
            <person name="Gautier V."/>
            <person name="Ament-Velasquez S.L."/>
            <person name="Kruys A."/>
            <person name="Hutchinson M.I."/>
            <person name="Powell A.J."/>
            <person name="Barry K."/>
            <person name="Miller A.N."/>
            <person name="Grigoriev I.V."/>
            <person name="Debuchy R."/>
            <person name="Gladieux P."/>
            <person name="Thoren M.H."/>
            <person name="Johannesson H."/>
        </authorList>
    </citation>
    <scope>NUCLEOTIDE SEQUENCE</scope>
    <source>
        <strain evidence="2">CBS 958.72</strain>
    </source>
</reference>
<dbReference type="Proteomes" id="UP001287356">
    <property type="component" value="Unassembled WGS sequence"/>
</dbReference>
<evidence type="ECO:0000256" key="1">
    <source>
        <dbReference type="SAM" id="SignalP"/>
    </source>
</evidence>
<keyword evidence="3" id="KW-1185">Reference proteome</keyword>
<reference evidence="2" key="1">
    <citation type="journal article" date="2023" name="Mol. Phylogenet. Evol.">
        <title>Genome-scale phylogeny and comparative genomics of the fungal order Sordariales.</title>
        <authorList>
            <person name="Hensen N."/>
            <person name="Bonometti L."/>
            <person name="Westerberg I."/>
            <person name="Brannstrom I.O."/>
            <person name="Guillou S."/>
            <person name="Cros-Aarteil S."/>
            <person name="Calhoun S."/>
            <person name="Haridas S."/>
            <person name="Kuo A."/>
            <person name="Mondo S."/>
            <person name="Pangilinan J."/>
            <person name="Riley R."/>
            <person name="LaButti K."/>
            <person name="Andreopoulos B."/>
            <person name="Lipzen A."/>
            <person name="Chen C."/>
            <person name="Yan M."/>
            <person name="Daum C."/>
            <person name="Ng V."/>
            <person name="Clum A."/>
            <person name="Steindorff A."/>
            <person name="Ohm R.A."/>
            <person name="Martin F."/>
            <person name="Silar P."/>
            <person name="Natvig D.O."/>
            <person name="Lalanne C."/>
            <person name="Gautier V."/>
            <person name="Ament-Velasquez S.L."/>
            <person name="Kruys A."/>
            <person name="Hutchinson M.I."/>
            <person name="Powell A.J."/>
            <person name="Barry K."/>
            <person name="Miller A.N."/>
            <person name="Grigoriev I.V."/>
            <person name="Debuchy R."/>
            <person name="Gladieux P."/>
            <person name="Hiltunen Thoren M."/>
            <person name="Johannesson H."/>
        </authorList>
    </citation>
    <scope>NUCLEOTIDE SEQUENCE</scope>
    <source>
        <strain evidence="2">CBS 958.72</strain>
    </source>
</reference>
<gene>
    <name evidence="2" type="ORF">B0T24DRAFT_638661</name>
</gene>
<evidence type="ECO:0008006" key="4">
    <source>
        <dbReference type="Google" id="ProtNLM"/>
    </source>
</evidence>
<sequence>MPLYIWTMPSYILSFFLTSFLGSDFLHPPQVSVVTERQQTPTRAATTLTATICEKTVETWPCGRSRELGSPSGTCSVAAGRGQKWCTVKNERKTGNCQWPDCKACN</sequence>
<dbReference type="EMBL" id="JAULSN010000009">
    <property type="protein sequence ID" value="KAK3364854.1"/>
    <property type="molecule type" value="Genomic_DNA"/>
</dbReference>
<evidence type="ECO:0000313" key="2">
    <source>
        <dbReference type="EMBL" id="KAK3364854.1"/>
    </source>
</evidence>
<accession>A0AAE0JV07</accession>
<evidence type="ECO:0000313" key="3">
    <source>
        <dbReference type="Proteomes" id="UP001287356"/>
    </source>
</evidence>
<protein>
    <recommendedName>
        <fullName evidence="4">Secreted protein</fullName>
    </recommendedName>
</protein>
<feature type="chain" id="PRO_5042272907" description="Secreted protein" evidence="1">
    <location>
        <begin position="23"/>
        <end position="106"/>
    </location>
</feature>
<comment type="caution">
    <text evidence="2">The sequence shown here is derived from an EMBL/GenBank/DDBJ whole genome shotgun (WGS) entry which is preliminary data.</text>
</comment>
<name>A0AAE0JV07_9PEZI</name>
<organism evidence="2 3">
    <name type="scientific">Lasiosphaeria ovina</name>
    <dbReference type="NCBI Taxonomy" id="92902"/>
    <lineage>
        <taxon>Eukaryota</taxon>
        <taxon>Fungi</taxon>
        <taxon>Dikarya</taxon>
        <taxon>Ascomycota</taxon>
        <taxon>Pezizomycotina</taxon>
        <taxon>Sordariomycetes</taxon>
        <taxon>Sordariomycetidae</taxon>
        <taxon>Sordariales</taxon>
        <taxon>Lasiosphaeriaceae</taxon>
        <taxon>Lasiosphaeria</taxon>
    </lineage>
</organism>
<dbReference type="AlphaFoldDB" id="A0AAE0JV07"/>
<proteinExistence type="predicted"/>
<keyword evidence="1" id="KW-0732">Signal</keyword>
<feature type="signal peptide" evidence="1">
    <location>
        <begin position="1"/>
        <end position="22"/>
    </location>
</feature>